<keyword evidence="7" id="KW-0812">Transmembrane</keyword>
<evidence type="ECO:0000256" key="5">
    <source>
        <dbReference type="ARBA" id="ARBA00022553"/>
    </source>
</evidence>
<evidence type="ECO:0000313" key="9">
    <source>
        <dbReference type="Proteomes" id="UP000594454"/>
    </source>
</evidence>
<evidence type="ECO:0000256" key="4">
    <source>
        <dbReference type="ARBA" id="ARBA00022490"/>
    </source>
</evidence>
<dbReference type="Proteomes" id="UP000594454">
    <property type="component" value="Chromosome 7"/>
</dbReference>
<evidence type="ECO:0000313" key="8">
    <source>
        <dbReference type="EMBL" id="CAD7094135.1"/>
    </source>
</evidence>
<accession>A0A7R8Z1V4</accession>
<dbReference type="AlphaFoldDB" id="A0A7R8Z1V4"/>
<evidence type="ECO:0000256" key="1">
    <source>
        <dbReference type="ARBA" id="ARBA00004236"/>
    </source>
</evidence>
<evidence type="ECO:0000256" key="7">
    <source>
        <dbReference type="SAM" id="Phobius"/>
    </source>
</evidence>
<protein>
    <recommendedName>
        <fullName evidence="10">Cyclic nucleotide-binding domain-containing protein</fullName>
    </recommendedName>
</protein>
<keyword evidence="3" id="KW-1003">Cell membrane</keyword>
<dbReference type="PANTHER" id="PTHR45161:SF3">
    <property type="entry name" value="METHYL-ACCEPTING CHEMOTAXIS PROTEIN"/>
    <property type="match status" value="1"/>
</dbReference>
<sequence length="112" mass="12747">MSDYIDPHFIKALCSEPEKRSLHELQIIYYGLHALEPLTAYRDSILRALCKIVRYEKHQVNEVLFFTGELAQCWYILLSGAVFIGGSMFLPGSRKYGKLGLTTGEVLDTVTF</sequence>
<reference evidence="8 9" key="1">
    <citation type="submission" date="2020-11" db="EMBL/GenBank/DDBJ databases">
        <authorList>
            <person name="Wallbank WR R."/>
            <person name="Pardo Diaz C."/>
            <person name="Kozak K."/>
            <person name="Martin S."/>
            <person name="Jiggins C."/>
            <person name="Moest M."/>
            <person name="Warren A I."/>
            <person name="Generalovic N T."/>
            <person name="Byers J.R.P. K."/>
            <person name="Montejo-Kovacevich G."/>
            <person name="Yen C E."/>
        </authorList>
    </citation>
    <scope>NUCLEOTIDE SEQUENCE [LARGE SCALE GENOMIC DNA]</scope>
</reference>
<proteinExistence type="predicted"/>
<dbReference type="OrthoDB" id="21144at2759"/>
<keyword evidence="9" id="KW-1185">Reference proteome</keyword>
<dbReference type="PANTHER" id="PTHR45161">
    <property type="entry name" value="CYTOSKELETON-ASSOCIATED PROTEIN 4"/>
    <property type="match status" value="1"/>
</dbReference>
<gene>
    <name evidence="8" type="ORF">HERILL_LOCUS16362</name>
</gene>
<evidence type="ECO:0000256" key="2">
    <source>
        <dbReference type="ARBA" id="ARBA00004496"/>
    </source>
</evidence>
<keyword evidence="4" id="KW-0963">Cytoplasm</keyword>
<dbReference type="InterPro" id="IPR018490">
    <property type="entry name" value="cNMP-bd_dom_sf"/>
</dbReference>
<dbReference type="EMBL" id="LR899015">
    <property type="protein sequence ID" value="CAD7094135.1"/>
    <property type="molecule type" value="Genomic_DNA"/>
</dbReference>
<name>A0A7R8Z1V4_HERIL</name>
<dbReference type="InParanoid" id="A0A7R8Z1V4"/>
<evidence type="ECO:0000256" key="6">
    <source>
        <dbReference type="ARBA" id="ARBA00023136"/>
    </source>
</evidence>
<evidence type="ECO:0000256" key="3">
    <source>
        <dbReference type="ARBA" id="ARBA00022475"/>
    </source>
</evidence>
<keyword evidence="5" id="KW-0597">Phosphoprotein</keyword>
<dbReference type="GO" id="GO:0005886">
    <property type="term" value="C:plasma membrane"/>
    <property type="evidence" value="ECO:0007669"/>
    <property type="project" value="UniProtKB-SubCell"/>
</dbReference>
<evidence type="ECO:0008006" key="10">
    <source>
        <dbReference type="Google" id="ProtNLM"/>
    </source>
</evidence>
<keyword evidence="7" id="KW-1133">Transmembrane helix</keyword>
<feature type="transmembrane region" description="Helical" evidence="7">
    <location>
        <begin position="74"/>
        <end position="92"/>
    </location>
</feature>
<dbReference type="InterPro" id="IPR014710">
    <property type="entry name" value="RmlC-like_jellyroll"/>
</dbReference>
<comment type="subcellular location">
    <subcellularLocation>
        <location evidence="1">Cell membrane</location>
    </subcellularLocation>
    <subcellularLocation>
        <location evidence="2">Cytoplasm</location>
    </subcellularLocation>
</comment>
<keyword evidence="6 7" id="KW-0472">Membrane</keyword>
<organism evidence="8 9">
    <name type="scientific">Hermetia illucens</name>
    <name type="common">Black soldier fly</name>
    <dbReference type="NCBI Taxonomy" id="343691"/>
    <lineage>
        <taxon>Eukaryota</taxon>
        <taxon>Metazoa</taxon>
        <taxon>Ecdysozoa</taxon>
        <taxon>Arthropoda</taxon>
        <taxon>Hexapoda</taxon>
        <taxon>Insecta</taxon>
        <taxon>Pterygota</taxon>
        <taxon>Neoptera</taxon>
        <taxon>Endopterygota</taxon>
        <taxon>Diptera</taxon>
        <taxon>Brachycera</taxon>
        <taxon>Stratiomyomorpha</taxon>
        <taxon>Stratiomyidae</taxon>
        <taxon>Hermetiinae</taxon>
        <taxon>Hermetia</taxon>
    </lineage>
</organism>
<dbReference type="SUPFAM" id="SSF51206">
    <property type="entry name" value="cAMP-binding domain-like"/>
    <property type="match status" value="1"/>
</dbReference>
<dbReference type="GO" id="GO:0005737">
    <property type="term" value="C:cytoplasm"/>
    <property type="evidence" value="ECO:0007669"/>
    <property type="project" value="UniProtKB-SubCell"/>
</dbReference>
<dbReference type="Gene3D" id="2.60.120.10">
    <property type="entry name" value="Jelly Rolls"/>
    <property type="match status" value="1"/>
</dbReference>